<dbReference type="EMBL" id="OU896712">
    <property type="protein sequence ID" value="CAG9822515.1"/>
    <property type="molecule type" value="Genomic_DNA"/>
</dbReference>
<name>A0A9N9X4B9_PHACE</name>
<accession>A0A9N9X4B9</accession>
<dbReference type="Pfam" id="PF05699">
    <property type="entry name" value="Dimer_Tnp_hAT"/>
    <property type="match status" value="1"/>
</dbReference>
<dbReference type="PANTHER" id="PTHR46289">
    <property type="entry name" value="52 KDA REPRESSOR OF THE INHIBITOR OF THE PROTEIN KINASE-LIKE PROTEIN-RELATED"/>
    <property type="match status" value="1"/>
</dbReference>
<keyword evidence="3" id="KW-1185">Reference proteome</keyword>
<reference evidence="2" key="1">
    <citation type="submission" date="2022-01" db="EMBL/GenBank/DDBJ databases">
        <authorList>
            <person name="King R."/>
        </authorList>
    </citation>
    <scope>NUCLEOTIDE SEQUENCE</scope>
</reference>
<evidence type="ECO:0000313" key="2">
    <source>
        <dbReference type="EMBL" id="CAG9822515.1"/>
    </source>
</evidence>
<evidence type="ECO:0000259" key="1">
    <source>
        <dbReference type="Pfam" id="PF05699"/>
    </source>
</evidence>
<protein>
    <recommendedName>
        <fullName evidence="1">HAT C-terminal dimerisation domain-containing protein</fullName>
    </recommendedName>
</protein>
<dbReference type="InterPro" id="IPR052958">
    <property type="entry name" value="IFN-induced_PKR_regulator"/>
</dbReference>
<dbReference type="SUPFAM" id="SSF53098">
    <property type="entry name" value="Ribonuclease H-like"/>
    <property type="match status" value="1"/>
</dbReference>
<dbReference type="Proteomes" id="UP001153737">
    <property type="component" value="Chromosome 6"/>
</dbReference>
<reference evidence="2" key="2">
    <citation type="submission" date="2022-10" db="EMBL/GenBank/DDBJ databases">
        <authorList>
            <consortium name="ENA_rothamsted_submissions"/>
            <consortium name="culmorum"/>
            <person name="King R."/>
        </authorList>
    </citation>
    <scope>NUCLEOTIDE SEQUENCE</scope>
</reference>
<dbReference type="InterPro" id="IPR008906">
    <property type="entry name" value="HATC_C_dom"/>
</dbReference>
<evidence type="ECO:0000313" key="3">
    <source>
        <dbReference type="Proteomes" id="UP001153737"/>
    </source>
</evidence>
<dbReference type="GO" id="GO:0046983">
    <property type="term" value="F:protein dimerization activity"/>
    <property type="evidence" value="ECO:0007669"/>
    <property type="project" value="InterPro"/>
</dbReference>
<dbReference type="InterPro" id="IPR012337">
    <property type="entry name" value="RNaseH-like_sf"/>
</dbReference>
<gene>
    <name evidence="2" type="ORF">PHAECO_LOCUS10165</name>
</gene>
<sequence>MWQKRWTNKPDLSSTAIEALCFGASLFPAMKILLQIFVTLPVSTATAERSFSTIKRLKIHLSSTMGEERLNSLTLLYIHKEVDLNIENVINMFATSKARRMSLEDWSS</sequence>
<feature type="domain" description="HAT C-terminal dimerisation" evidence="1">
    <location>
        <begin position="25"/>
        <end position="81"/>
    </location>
</feature>
<organism evidence="2 3">
    <name type="scientific">Phaedon cochleariae</name>
    <name type="common">Mustard beetle</name>
    <dbReference type="NCBI Taxonomy" id="80249"/>
    <lineage>
        <taxon>Eukaryota</taxon>
        <taxon>Metazoa</taxon>
        <taxon>Ecdysozoa</taxon>
        <taxon>Arthropoda</taxon>
        <taxon>Hexapoda</taxon>
        <taxon>Insecta</taxon>
        <taxon>Pterygota</taxon>
        <taxon>Neoptera</taxon>
        <taxon>Endopterygota</taxon>
        <taxon>Coleoptera</taxon>
        <taxon>Polyphaga</taxon>
        <taxon>Cucujiformia</taxon>
        <taxon>Chrysomeloidea</taxon>
        <taxon>Chrysomelidae</taxon>
        <taxon>Chrysomelinae</taxon>
        <taxon>Chrysomelini</taxon>
        <taxon>Phaedon</taxon>
    </lineage>
</organism>
<dbReference type="AlphaFoldDB" id="A0A9N9X4B9"/>
<dbReference type="PANTHER" id="PTHR46289:SF14">
    <property type="entry name" value="DUF4371 DOMAIN-CONTAINING PROTEIN"/>
    <property type="match status" value="1"/>
</dbReference>
<proteinExistence type="predicted"/>
<dbReference type="OrthoDB" id="6621209at2759"/>